<gene>
    <name evidence="1" type="ORF">H6G24_14035</name>
</gene>
<dbReference type="Proteomes" id="UP000658514">
    <property type="component" value="Unassembled WGS sequence"/>
</dbReference>
<sequence>MEYPNKLPLELLQSTHPEYTLMLPAYREIDLLASGGYKLKAQIKQFLPRRPGEDLDIYETRLHKFTYSNVLGQAISKQLSKFNNSTVTVSGIEKNQTFWDDFRDDTDLAGRSEKNLISNIFRELLKFKKVYLHVDKPKSEVTPLNKAQEETLGIRPYVTLYSAMQVINWSETKGRPDWVKVYQIVQDTTNPLSPPQTKAIWTFIDAKYVARYEAYVELDSAGNIKNVLEGEDKRGNRDVDVYLNSRVPHNLGTIPVVKVEVPDDLWACDQAASKALEHLRTDCSKYDLLTLAYFQRTYKRVQTPDGDIHATFEGDDEAPPTGLQHVLELEKFEWSEPQGHILAHLRESLSQIENQVRDLVSLGGVSSSLGAVQQSGVSKQLDFYNQETILKSYGQILVDAYQDLLQLVAKSQGITDLVTVSGLDKFELDNLDNLLTNIKELVDTDLSILQAQLPPTAYLILYKKLITLLLGNLSPEQEREIEEEIGGGRREEKGK</sequence>
<reference evidence="1 2" key="1">
    <citation type="journal article" date="2020" name="ISME J.">
        <title>Comparative genomics reveals insights into cyanobacterial evolution and habitat adaptation.</title>
        <authorList>
            <person name="Chen M.Y."/>
            <person name="Teng W.K."/>
            <person name="Zhao L."/>
            <person name="Hu C.X."/>
            <person name="Zhou Y.K."/>
            <person name="Han B.P."/>
            <person name="Song L.R."/>
            <person name="Shu W.S."/>
        </authorList>
    </citation>
    <scope>NUCLEOTIDE SEQUENCE [LARGE SCALE GENOMIC DNA]</scope>
    <source>
        <strain evidence="1 2">FACHB-288</strain>
    </source>
</reference>
<proteinExistence type="predicted"/>
<evidence type="ECO:0008006" key="3">
    <source>
        <dbReference type="Google" id="ProtNLM"/>
    </source>
</evidence>
<keyword evidence="2" id="KW-1185">Reference proteome</keyword>
<evidence type="ECO:0000313" key="1">
    <source>
        <dbReference type="EMBL" id="MBD2196606.1"/>
    </source>
</evidence>
<name>A0ABR8A9K0_9CYAN</name>
<protein>
    <recommendedName>
        <fullName evidence="3">Portal protein</fullName>
    </recommendedName>
</protein>
<organism evidence="1 2">
    <name type="scientific">Calothrix parietina FACHB-288</name>
    <dbReference type="NCBI Taxonomy" id="2692896"/>
    <lineage>
        <taxon>Bacteria</taxon>
        <taxon>Bacillati</taxon>
        <taxon>Cyanobacteriota</taxon>
        <taxon>Cyanophyceae</taxon>
        <taxon>Nostocales</taxon>
        <taxon>Calotrichaceae</taxon>
        <taxon>Calothrix</taxon>
    </lineage>
</organism>
<dbReference type="RefSeq" id="WP_190548553.1">
    <property type="nucleotide sequence ID" value="NZ_CAWPNO010000050.1"/>
</dbReference>
<dbReference type="EMBL" id="JACJQH010000019">
    <property type="protein sequence ID" value="MBD2196606.1"/>
    <property type="molecule type" value="Genomic_DNA"/>
</dbReference>
<evidence type="ECO:0000313" key="2">
    <source>
        <dbReference type="Proteomes" id="UP000658514"/>
    </source>
</evidence>
<comment type="caution">
    <text evidence="1">The sequence shown here is derived from an EMBL/GenBank/DDBJ whole genome shotgun (WGS) entry which is preliminary data.</text>
</comment>
<accession>A0ABR8A9K0</accession>